<keyword evidence="7 10" id="KW-0472">Membrane</keyword>
<keyword evidence="2" id="KW-0813">Transport</keyword>
<gene>
    <name evidence="13" type="primary">LOC113794557</name>
</gene>
<feature type="transmembrane region" description="Helical" evidence="10">
    <location>
        <begin position="15"/>
        <end position="35"/>
    </location>
</feature>
<reference evidence="13" key="1">
    <citation type="submission" date="2025-08" db="UniProtKB">
        <authorList>
            <consortium name="RefSeq"/>
        </authorList>
    </citation>
    <scope>IDENTIFICATION</scope>
    <source>
        <strain evidence="13">Airmid</strain>
    </source>
</reference>
<feature type="transmembrane region" description="Helical" evidence="10">
    <location>
        <begin position="93"/>
        <end position="110"/>
    </location>
</feature>
<dbReference type="Proteomes" id="UP000515146">
    <property type="component" value="Unplaced"/>
</dbReference>
<dbReference type="Pfam" id="PF00226">
    <property type="entry name" value="DnaJ"/>
    <property type="match status" value="1"/>
</dbReference>
<feature type="transmembrane region" description="Helical" evidence="10">
    <location>
        <begin position="210"/>
        <end position="232"/>
    </location>
</feature>
<dbReference type="CTD" id="11231"/>
<keyword evidence="12" id="KW-1185">Reference proteome</keyword>
<dbReference type="SUPFAM" id="SSF81296">
    <property type="entry name" value="E set domains"/>
    <property type="match status" value="1"/>
</dbReference>
<evidence type="ECO:0000256" key="5">
    <source>
        <dbReference type="ARBA" id="ARBA00022927"/>
    </source>
</evidence>
<evidence type="ECO:0000313" key="13">
    <source>
        <dbReference type="RefSeq" id="XP_027200472.1"/>
    </source>
</evidence>
<evidence type="ECO:0000256" key="9">
    <source>
        <dbReference type="SAM" id="MobiDB-lite"/>
    </source>
</evidence>
<evidence type="ECO:0000256" key="7">
    <source>
        <dbReference type="ARBA" id="ARBA00023136"/>
    </source>
</evidence>
<dbReference type="SMART" id="SM00973">
    <property type="entry name" value="Sec63"/>
    <property type="match status" value="1"/>
</dbReference>
<dbReference type="InterPro" id="IPR035892">
    <property type="entry name" value="C2_domain_sf"/>
</dbReference>
<feature type="compositionally biased region" description="Acidic residues" evidence="9">
    <location>
        <begin position="856"/>
        <end position="868"/>
    </location>
</feature>
<evidence type="ECO:0000256" key="4">
    <source>
        <dbReference type="ARBA" id="ARBA00022824"/>
    </source>
</evidence>
<proteinExistence type="predicted"/>
<keyword evidence="6 10" id="KW-1133">Transmembrane helix</keyword>
<feature type="compositionally biased region" description="Acidic residues" evidence="9">
    <location>
        <begin position="821"/>
        <end position="838"/>
    </location>
</feature>
<evidence type="ECO:0000259" key="11">
    <source>
        <dbReference type="PROSITE" id="PS50076"/>
    </source>
</evidence>
<dbReference type="PROSITE" id="PS50076">
    <property type="entry name" value="DNAJ_2"/>
    <property type="match status" value="1"/>
</dbReference>
<dbReference type="InterPro" id="IPR036869">
    <property type="entry name" value="J_dom_sf"/>
</dbReference>
<dbReference type="Gene3D" id="1.10.150.20">
    <property type="entry name" value="5' to 3' exonuclease, C-terminal subdomain"/>
    <property type="match status" value="1"/>
</dbReference>
<dbReference type="InterPro" id="IPR001623">
    <property type="entry name" value="DnaJ_domain"/>
</dbReference>
<feature type="compositionally biased region" description="Polar residues" evidence="9">
    <location>
        <begin position="591"/>
        <end position="614"/>
    </location>
</feature>
<dbReference type="Gene3D" id="2.60.40.150">
    <property type="entry name" value="C2 domain"/>
    <property type="match status" value="1"/>
</dbReference>
<keyword evidence="8" id="KW-0143">Chaperone</keyword>
<dbReference type="OMA" id="RAILHAH"/>
<protein>
    <submittedName>
        <fullName evidence="13">Translocation protein SEC63 homolog</fullName>
    </submittedName>
</protein>
<dbReference type="RefSeq" id="XP_027200472.1">
    <property type="nucleotide sequence ID" value="XM_027344671.1"/>
</dbReference>
<feature type="compositionally biased region" description="Basic residues" evidence="9">
    <location>
        <begin position="560"/>
        <end position="572"/>
    </location>
</feature>
<dbReference type="PANTHER" id="PTHR24075">
    <property type="entry name" value="SEC63 DOMAIN-CONTAINING"/>
    <property type="match status" value="1"/>
</dbReference>
<evidence type="ECO:0000256" key="10">
    <source>
        <dbReference type="SAM" id="Phobius"/>
    </source>
</evidence>
<dbReference type="Gene3D" id="1.10.3380.10">
    <property type="entry name" value="Sec63 N-terminal domain-like domain"/>
    <property type="match status" value="1"/>
</dbReference>
<dbReference type="InterPro" id="IPR014756">
    <property type="entry name" value="Ig_E-set"/>
</dbReference>
<evidence type="ECO:0000256" key="3">
    <source>
        <dbReference type="ARBA" id="ARBA00022692"/>
    </source>
</evidence>
<evidence type="ECO:0000256" key="6">
    <source>
        <dbReference type="ARBA" id="ARBA00022989"/>
    </source>
</evidence>
<dbReference type="FunFam" id="1.10.287.110:FF:000063">
    <property type="entry name" value="Translocation protein SEC63"/>
    <property type="match status" value="1"/>
</dbReference>
<accession>A0A6P6Y4R9</accession>
<dbReference type="GO" id="GO:0003723">
    <property type="term" value="F:RNA binding"/>
    <property type="evidence" value="ECO:0007669"/>
    <property type="project" value="TreeGrafter"/>
</dbReference>
<feature type="region of interest" description="Disordered" evidence="9">
    <location>
        <begin position="535"/>
        <end position="683"/>
    </location>
</feature>
<evidence type="ECO:0000256" key="1">
    <source>
        <dbReference type="ARBA" id="ARBA00004477"/>
    </source>
</evidence>
<dbReference type="GO" id="GO:0006620">
    <property type="term" value="P:post-translational protein targeting to endoplasmic reticulum membrane"/>
    <property type="evidence" value="ECO:0007669"/>
    <property type="project" value="TreeGrafter"/>
</dbReference>
<dbReference type="InParanoid" id="A0A6P6Y4R9"/>
<feature type="compositionally biased region" description="Acidic residues" evidence="9">
    <location>
        <begin position="799"/>
        <end position="813"/>
    </location>
</feature>
<dbReference type="SUPFAM" id="SSF158702">
    <property type="entry name" value="Sec63 N-terminal domain-like"/>
    <property type="match status" value="1"/>
</dbReference>
<keyword evidence="4" id="KW-0256">Endoplasmic reticulum</keyword>
<dbReference type="PANTHER" id="PTHR24075:SF0">
    <property type="entry name" value="TRANSLOCATION PROTEIN SEC63 HOMOLOG"/>
    <property type="match status" value="1"/>
</dbReference>
<keyword evidence="5" id="KW-0653">Protein transport</keyword>
<organism evidence="12 13">
    <name type="scientific">Dermatophagoides pteronyssinus</name>
    <name type="common">European house dust mite</name>
    <dbReference type="NCBI Taxonomy" id="6956"/>
    <lineage>
        <taxon>Eukaryota</taxon>
        <taxon>Metazoa</taxon>
        <taxon>Ecdysozoa</taxon>
        <taxon>Arthropoda</taxon>
        <taxon>Chelicerata</taxon>
        <taxon>Arachnida</taxon>
        <taxon>Acari</taxon>
        <taxon>Acariformes</taxon>
        <taxon>Sarcoptiformes</taxon>
        <taxon>Astigmata</taxon>
        <taxon>Psoroptidia</taxon>
        <taxon>Analgoidea</taxon>
        <taxon>Pyroglyphidae</taxon>
        <taxon>Dermatophagoidinae</taxon>
        <taxon>Dermatophagoides</taxon>
    </lineage>
</organism>
<dbReference type="GO" id="GO:0008320">
    <property type="term" value="F:protein transmembrane transporter activity"/>
    <property type="evidence" value="ECO:0007669"/>
    <property type="project" value="TreeGrafter"/>
</dbReference>
<dbReference type="AlphaFoldDB" id="A0A6P6Y4R9"/>
<sequence length="868" mass="100891">MAGTKFQYDESGTTFYYFVLAFLTMIIVPCTYLFWPRDKDKDDRDERTQSTESIDNNSPYKQRFIQKCRCEPCLIKEHYMQLKEPSKTVRKRLTKIVLIVAWIGLIAFAYKVSEIQPDYVTFDPFEILGIDPQSSSAEIKKAYRRLSLIYHPDKETGDEKKFMRITKAYAALTDEQARKNWEEYGNPDGPGAMSFGIALPSWIVEKENSVFVLMVYVLMLMIVLPVCVRIWWSNSSKYGDFKVLLDTSQLYLYFINKSPQMMLRRVLMVICASYEFDKSNNSEIQERPTDDVEIPKLMKQIPNLAMNNKERPLCFEYSLKARTLMYAHLLRIPLPSMASEQDKKYILTKIPYLIQEFVQCSSQLTFLYLSRRIARCPSLETMENAMKLNALTVQAMWSNKNSMLQLPHITDDMLRYFVNRRRNVRNMQQLASLPNEDRRQMLARLSDEQYCDLLNVLGRMPLLDVDVRSEVIDDEDTATITAGALVTVFVKLTRQPMSKLFEDCSPVVNENNSSSHSNNHLQSSLSPASGELATTVEHDEQDENKSSTVKKNKPWEKQSKSKKKAKPKKKQPLRQQRQNQQRSQQQQQQKGGSSDVTTNKQVKQQQSEENASENCSDKESHQHNHSRDNSGSDSDSDARESEPMTTTTNKPSKESEPDDNEESVSNRHNAANKTQSNDDEDDWSIVRQNLPKKEIFKAVSKISHSVHCPYYPEDKQEHWWIYITDRKKMSLKTIPYFMTNLVNREEVELKFMAPQEPGSYQYMVNVRCDSYVDMDYFKTLKLDVKEAPKEIVSHPQWEMSEEEDDQQPEDDSAASDSDLIATDDDDDDDDDNDDDEDDHAGHHHHHHHHARHRNDTDDDDDYDEPEDE</sequence>
<feature type="region of interest" description="Disordered" evidence="9">
    <location>
        <begin position="792"/>
        <end position="868"/>
    </location>
</feature>
<feature type="compositionally biased region" description="Basic and acidic residues" evidence="9">
    <location>
        <begin position="615"/>
        <end position="642"/>
    </location>
</feature>
<dbReference type="OrthoDB" id="1734229at2759"/>
<dbReference type="SUPFAM" id="SSF46565">
    <property type="entry name" value="Chaperone J-domain"/>
    <property type="match status" value="1"/>
</dbReference>
<keyword evidence="3 10" id="KW-0812">Transmembrane</keyword>
<dbReference type="SMART" id="SM00271">
    <property type="entry name" value="DnaJ"/>
    <property type="match status" value="1"/>
</dbReference>
<name>A0A6P6Y4R9_DERPT</name>
<feature type="compositionally biased region" description="Polar residues" evidence="9">
    <location>
        <begin position="666"/>
        <end position="675"/>
    </location>
</feature>
<feature type="domain" description="J" evidence="11">
    <location>
        <begin position="123"/>
        <end position="185"/>
    </location>
</feature>
<dbReference type="GO" id="GO:0006614">
    <property type="term" value="P:SRP-dependent cotranslational protein targeting to membrane"/>
    <property type="evidence" value="ECO:0007669"/>
    <property type="project" value="TreeGrafter"/>
</dbReference>
<evidence type="ECO:0000256" key="8">
    <source>
        <dbReference type="ARBA" id="ARBA00023186"/>
    </source>
</evidence>
<dbReference type="GO" id="GO:0031207">
    <property type="term" value="C:Sec62/Sec63 complex"/>
    <property type="evidence" value="ECO:0007669"/>
    <property type="project" value="TreeGrafter"/>
</dbReference>
<feature type="compositionally biased region" description="Basic residues" evidence="9">
    <location>
        <begin position="841"/>
        <end position="852"/>
    </location>
</feature>
<dbReference type="InterPro" id="IPR004179">
    <property type="entry name" value="Sec63-dom"/>
</dbReference>
<comment type="subcellular location">
    <subcellularLocation>
        <location evidence="1">Endoplasmic reticulum membrane</location>
        <topology evidence="1">Multi-pass membrane protein</topology>
    </subcellularLocation>
</comment>
<dbReference type="CDD" id="cd06257">
    <property type="entry name" value="DnaJ"/>
    <property type="match status" value="1"/>
</dbReference>
<dbReference type="Pfam" id="PF02889">
    <property type="entry name" value="Sec63"/>
    <property type="match status" value="1"/>
</dbReference>
<evidence type="ECO:0000256" key="2">
    <source>
        <dbReference type="ARBA" id="ARBA00022448"/>
    </source>
</evidence>
<evidence type="ECO:0000313" key="12">
    <source>
        <dbReference type="Proteomes" id="UP000515146"/>
    </source>
</evidence>
<dbReference type="KEGG" id="dpte:113794557"/>
<dbReference type="Gene3D" id="1.10.287.110">
    <property type="entry name" value="DnaJ domain"/>
    <property type="match status" value="1"/>
</dbReference>
<dbReference type="PRINTS" id="PR00625">
    <property type="entry name" value="JDOMAIN"/>
</dbReference>
<feature type="compositionally biased region" description="Low complexity" evidence="9">
    <location>
        <begin position="573"/>
        <end position="590"/>
    </location>
</feature>
<dbReference type="FunCoup" id="A0A6P6Y4R9">
    <property type="interactions" value="1774"/>
</dbReference>